<organism evidence="1 2">
    <name type="scientific">Stegodyphus mimosarum</name>
    <name type="common">African social velvet spider</name>
    <dbReference type="NCBI Taxonomy" id="407821"/>
    <lineage>
        <taxon>Eukaryota</taxon>
        <taxon>Metazoa</taxon>
        <taxon>Ecdysozoa</taxon>
        <taxon>Arthropoda</taxon>
        <taxon>Chelicerata</taxon>
        <taxon>Arachnida</taxon>
        <taxon>Araneae</taxon>
        <taxon>Araneomorphae</taxon>
        <taxon>Entelegynae</taxon>
        <taxon>Eresoidea</taxon>
        <taxon>Eresidae</taxon>
        <taxon>Stegodyphus</taxon>
    </lineage>
</organism>
<dbReference type="EMBL" id="KK122234">
    <property type="protein sequence ID" value="KFM82294.1"/>
    <property type="molecule type" value="Genomic_DNA"/>
</dbReference>
<reference evidence="1 2" key="1">
    <citation type="submission" date="2013-11" db="EMBL/GenBank/DDBJ databases">
        <title>Genome sequencing of Stegodyphus mimosarum.</title>
        <authorList>
            <person name="Bechsgaard J."/>
        </authorList>
    </citation>
    <scope>NUCLEOTIDE SEQUENCE [LARGE SCALE GENOMIC DNA]</scope>
</reference>
<feature type="non-terminal residue" evidence="1">
    <location>
        <position position="132"/>
    </location>
</feature>
<dbReference type="OrthoDB" id="6406537at2759"/>
<gene>
    <name evidence="1" type="ORF">X975_06000</name>
</gene>
<dbReference type="AlphaFoldDB" id="A0A087UY55"/>
<dbReference type="Proteomes" id="UP000054359">
    <property type="component" value="Unassembled WGS sequence"/>
</dbReference>
<sequence length="132" mass="15270">MFSVNHVYSNKTANKPKKNMKISCALCKSNNMTSVVEQKGWSTYMEWLKEVRFHILDTDNKSSAPDITPLETWNIDCNGPEITTKKNGAIIGIWDDKDGFRDLDKVKCFNWDASDLFSEKPSRLLYIHLEDY</sequence>
<name>A0A087UY55_STEMI</name>
<evidence type="ECO:0000313" key="2">
    <source>
        <dbReference type="Proteomes" id="UP000054359"/>
    </source>
</evidence>
<protein>
    <submittedName>
        <fullName evidence="1">Uncharacterized protein</fullName>
    </submittedName>
</protein>
<accession>A0A087UY55</accession>
<proteinExistence type="predicted"/>
<evidence type="ECO:0000313" key="1">
    <source>
        <dbReference type="EMBL" id="KFM82294.1"/>
    </source>
</evidence>
<keyword evidence="2" id="KW-1185">Reference proteome</keyword>